<protein>
    <recommendedName>
        <fullName evidence="10">Elongation of very long chain fatty acids protein</fullName>
        <ecNumber evidence="10">2.3.1.199</ecNumber>
    </recommendedName>
    <alternativeName>
        <fullName evidence="10">Very-long-chain 3-oxoacyl-CoA synthase</fullName>
    </alternativeName>
</protein>
<feature type="transmembrane region" description="Helical" evidence="10">
    <location>
        <begin position="208"/>
        <end position="226"/>
    </location>
</feature>
<dbReference type="InterPro" id="IPR002076">
    <property type="entry name" value="ELO_fam"/>
</dbReference>
<evidence type="ECO:0000313" key="11">
    <source>
        <dbReference type="EMBL" id="CAH0104068.1"/>
    </source>
</evidence>
<keyword evidence="3 10" id="KW-0808">Transferase</keyword>
<sequence>MGSVMETVVFKSTQLWESRDKRLDGLPLMNSPVASIIICLAYVYIVKIWGPKFMENRAAFKLQGVMMSYNVFQMVFNGWLFYELGHFGWLSGNYSLVCQPVDYSNSEAALRILRAGYWFYISKFVDLIDTLFFVFRKKNNQITTLHVIHHGILPMTLWPGVRFVCGGHASFFAFLNTLVHVVMYFYYFMASMGPRYQKYLGWKQYLTTFQMTQFVVASAHCFQLMFVDCDFPMAFCWWIGGHELIFLCLFINFYRKTYFSKNKKTVLKESPSRRTPIQLQATKKDL</sequence>
<dbReference type="Proteomes" id="UP000789390">
    <property type="component" value="Unassembled WGS sequence"/>
</dbReference>
<evidence type="ECO:0000256" key="8">
    <source>
        <dbReference type="ARBA" id="ARBA00023136"/>
    </source>
</evidence>
<dbReference type="Pfam" id="PF01151">
    <property type="entry name" value="ELO"/>
    <property type="match status" value="1"/>
</dbReference>
<dbReference type="GO" id="GO:0005789">
    <property type="term" value="C:endoplasmic reticulum membrane"/>
    <property type="evidence" value="ECO:0007669"/>
    <property type="project" value="TreeGrafter"/>
</dbReference>
<dbReference type="GO" id="GO:0042761">
    <property type="term" value="P:very long-chain fatty acid biosynthetic process"/>
    <property type="evidence" value="ECO:0007669"/>
    <property type="project" value="TreeGrafter"/>
</dbReference>
<evidence type="ECO:0000256" key="9">
    <source>
        <dbReference type="ARBA" id="ARBA00023160"/>
    </source>
</evidence>
<comment type="catalytic activity">
    <reaction evidence="10">
        <text>a very-long-chain acyl-CoA + malonyl-CoA + H(+) = a very-long-chain 3-oxoacyl-CoA + CO2 + CoA</text>
        <dbReference type="Rhea" id="RHEA:32727"/>
        <dbReference type="ChEBI" id="CHEBI:15378"/>
        <dbReference type="ChEBI" id="CHEBI:16526"/>
        <dbReference type="ChEBI" id="CHEBI:57287"/>
        <dbReference type="ChEBI" id="CHEBI:57384"/>
        <dbReference type="ChEBI" id="CHEBI:90725"/>
        <dbReference type="ChEBI" id="CHEBI:90736"/>
        <dbReference type="EC" id="2.3.1.199"/>
    </reaction>
</comment>
<reference evidence="11" key="1">
    <citation type="submission" date="2021-11" db="EMBL/GenBank/DDBJ databases">
        <authorList>
            <person name="Schell T."/>
        </authorList>
    </citation>
    <scope>NUCLEOTIDE SEQUENCE</scope>
    <source>
        <strain evidence="11">M5</strain>
    </source>
</reference>
<evidence type="ECO:0000256" key="1">
    <source>
        <dbReference type="ARBA" id="ARBA00004141"/>
    </source>
</evidence>
<keyword evidence="6 10" id="KW-1133">Transmembrane helix</keyword>
<dbReference type="GO" id="GO:0030148">
    <property type="term" value="P:sphingolipid biosynthetic process"/>
    <property type="evidence" value="ECO:0007669"/>
    <property type="project" value="TreeGrafter"/>
</dbReference>
<dbReference type="GO" id="GO:0034625">
    <property type="term" value="P:fatty acid elongation, monounsaturated fatty acid"/>
    <property type="evidence" value="ECO:0007669"/>
    <property type="project" value="TreeGrafter"/>
</dbReference>
<evidence type="ECO:0000256" key="6">
    <source>
        <dbReference type="ARBA" id="ARBA00022989"/>
    </source>
</evidence>
<feature type="transmembrane region" description="Helical" evidence="10">
    <location>
        <begin position="117"/>
        <end position="135"/>
    </location>
</feature>
<evidence type="ECO:0000256" key="5">
    <source>
        <dbReference type="ARBA" id="ARBA00022832"/>
    </source>
</evidence>
<feature type="transmembrane region" description="Helical" evidence="10">
    <location>
        <begin position="32"/>
        <end position="50"/>
    </location>
</feature>
<evidence type="ECO:0000256" key="2">
    <source>
        <dbReference type="ARBA" id="ARBA00022516"/>
    </source>
</evidence>
<evidence type="ECO:0000256" key="4">
    <source>
        <dbReference type="ARBA" id="ARBA00022692"/>
    </source>
</evidence>
<keyword evidence="2 10" id="KW-0444">Lipid biosynthesis</keyword>
<evidence type="ECO:0000256" key="3">
    <source>
        <dbReference type="ARBA" id="ARBA00022679"/>
    </source>
</evidence>
<dbReference type="PANTHER" id="PTHR11157:SF69">
    <property type="entry name" value="ELONGATION OF VERY LONG CHAIN FATTY ACIDS PROTEIN 7"/>
    <property type="match status" value="1"/>
</dbReference>
<dbReference type="PANTHER" id="PTHR11157">
    <property type="entry name" value="FATTY ACID ACYL TRANSFERASE-RELATED"/>
    <property type="match status" value="1"/>
</dbReference>
<dbReference type="AlphaFoldDB" id="A0A8J2W3S7"/>
<evidence type="ECO:0000256" key="7">
    <source>
        <dbReference type="ARBA" id="ARBA00023098"/>
    </source>
</evidence>
<keyword evidence="9 10" id="KW-0275">Fatty acid biosynthesis</keyword>
<gene>
    <name evidence="11" type="ORF">DGAL_LOCUS6780</name>
</gene>
<dbReference type="GO" id="GO:0019367">
    <property type="term" value="P:fatty acid elongation, saturated fatty acid"/>
    <property type="evidence" value="ECO:0007669"/>
    <property type="project" value="TreeGrafter"/>
</dbReference>
<dbReference type="OrthoDB" id="434092at2759"/>
<evidence type="ECO:0000313" key="12">
    <source>
        <dbReference type="Proteomes" id="UP000789390"/>
    </source>
</evidence>
<comment type="caution">
    <text evidence="11">The sequence shown here is derived from an EMBL/GenBank/DDBJ whole genome shotgun (WGS) entry which is preliminary data.</text>
</comment>
<name>A0A8J2W3S7_9CRUS</name>
<feature type="transmembrane region" description="Helical" evidence="10">
    <location>
        <begin position="142"/>
        <end position="161"/>
    </location>
</feature>
<keyword evidence="4 10" id="KW-0812">Transmembrane</keyword>
<proteinExistence type="inferred from homology"/>
<dbReference type="GO" id="GO:0034626">
    <property type="term" value="P:fatty acid elongation, polyunsaturated fatty acid"/>
    <property type="evidence" value="ECO:0007669"/>
    <property type="project" value="TreeGrafter"/>
</dbReference>
<keyword evidence="8 10" id="KW-0472">Membrane</keyword>
<comment type="subcellular location">
    <subcellularLocation>
        <location evidence="1">Membrane</location>
        <topology evidence="1">Multi-pass membrane protein</topology>
    </subcellularLocation>
</comment>
<organism evidence="11 12">
    <name type="scientific">Daphnia galeata</name>
    <dbReference type="NCBI Taxonomy" id="27404"/>
    <lineage>
        <taxon>Eukaryota</taxon>
        <taxon>Metazoa</taxon>
        <taxon>Ecdysozoa</taxon>
        <taxon>Arthropoda</taxon>
        <taxon>Crustacea</taxon>
        <taxon>Branchiopoda</taxon>
        <taxon>Diplostraca</taxon>
        <taxon>Cladocera</taxon>
        <taxon>Anomopoda</taxon>
        <taxon>Daphniidae</taxon>
        <taxon>Daphnia</taxon>
    </lineage>
</organism>
<dbReference type="EC" id="2.3.1.199" evidence="10"/>
<keyword evidence="5 10" id="KW-0276">Fatty acid metabolism</keyword>
<comment type="similarity">
    <text evidence="10">Belongs to the ELO family.</text>
</comment>
<feature type="transmembrane region" description="Helical" evidence="10">
    <location>
        <begin position="62"/>
        <end position="82"/>
    </location>
</feature>
<keyword evidence="12" id="KW-1185">Reference proteome</keyword>
<feature type="transmembrane region" description="Helical" evidence="10">
    <location>
        <begin position="232"/>
        <end position="254"/>
    </location>
</feature>
<accession>A0A8J2W3S7</accession>
<dbReference type="EMBL" id="CAKKLH010000124">
    <property type="protein sequence ID" value="CAH0104068.1"/>
    <property type="molecule type" value="Genomic_DNA"/>
</dbReference>
<keyword evidence="7 10" id="KW-0443">Lipid metabolism</keyword>
<evidence type="ECO:0000256" key="10">
    <source>
        <dbReference type="RuleBase" id="RU361115"/>
    </source>
</evidence>
<dbReference type="GO" id="GO:0009922">
    <property type="term" value="F:fatty acid elongase activity"/>
    <property type="evidence" value="ECO:0007669"/>
    <property type="project" value="UniProtKB-EC"/>
</dbReference>
<feature type="transmembrane region" description="Helical" evidence="10">
    <location>
        <begin position="167"/>
        <end position="187"/>
    </location>
</feature>